<dbReference type="EMBL" id="LR798256">
    <property type="protein sequence ID" value="CAB5217770.1"/>
    <property type="molecule type" value="Genomic_DNA"/>
</dbReference>
<evidence type="ECO:0000313" key="1">
    <source>
        <dbReference type="EMBL" id="CAB5217770.1"/>
    </source>
</evidence>
<proteinExistence type="predicted"/>
<organism evidence="1">
    <name type="scientific">uncultured Caudovirales phage</name>
    <dbReference type="NCBI Taxonomy" id="2100421"/>
    <lineage>
        <taxon>Viruses</taxon>
        <taxon>Duplodnaviria</taxon>
        <taxon>Heunggongvirae</taxon>
        <taxon>Uroviricota</taxon>
        <taxon>Caudoviricetes</taxon>
        <taxon>Peduoviridae</taxon>
        <taxon>Maltschvirus</taxon>
        <taxon>Maltschvirus maltsch</taxon>
    </lineage>
</organism>
<reference evidence="1" key="1">
    <citation type="submission" date="2020-05" db="EMBL/GenBank/DDBJ databases">
        <authorList>
            <person name="Chiriac C."/>
            <person name="Salcher M."/>
            <person name="Ghai R."/>
            <person name="Kavagutti S V."/>
        </authorList>
    </citation>
    <scope>NUCLEOTIDE SEQUENCE</scope>
</reference>
<name>A0A6J7WJ06_9CAUD</name>
<gene>
    <name evidence="1" type="ORF">UFOVP207_26</name>
</gene>
<protein>
    <submittedName>
        <fullName evidence="1">Uncharacterized protein</fullName>
    </submittedName>
</protein>
<accession>A0A6J7WJ06</accession>
<sequence length="89" mass="10495">MILLRTDGGGSSFNDERLIVVKNHLKFHYRDCLNSKIFKLHDHKGCLNVFWIGLPFQEDIDYIKGVWESFCEHELTHYYSSFKEISNGL</sequence>